<evidence type="ECO:0000256" key="5">
    <source>
        <dbReference type="ARBA" id="ARBA00022989"/>
    </source>
</evidence>
<sequence>MTKVSFKRSVVFNKIKRNSVTIFLKKYLPYILFFTLLGFSFVFHFWDIKKIEFNLSELKYLDSNELDIYLEEYVGMNLFLVDPNEIEKVLINGNGFVKSVLTEKILPNRLKISITEYTPYYSGYSLDKCFLFSSEGTKIDILCEECEDECWEVSSEYSQIYISSNSVIESANNLIFFDEIRRIEEILSLFGYKAKEILINDGIVVFNDEDKHKFTFDIAYNLDLQLARLYLVCKKINSDSIKFKSLDLRFDRPVMKIK</sequence>
<reference evidence="10 11" key="1">
    <citation type="journal article" date="2020" name="Biotechnol. Biofuels">
        <title>New insights from the biogas microbiome by comprehensive genome-resolved metagenomics of nearly 1600 species originating from multiple anaerobic digesters.</title>
        <authorList>
            <person name="Campanaro S."/>
            <person name="Treu L."/>
            <person name="Rodriguez-R L.M."/>
            <person name="Kovalovszki A."/>
            <person name="Ziels R.M."/>
            <person name="Maus I."/>
            <person name="Zhu X."/>
            <person name="Kougias P.G."/>
            <person name="Basile A."/>
            <person name="Luo G."/>
            <person name="Schluter A."/>
            <person name="Konstantinidis K.T."/>
            <person name="Angelidaki I."/>
        </authorList>
    </citation>
    <scope>NUCLEOTIDE SEQUENCE [LARGE SCALE GENOMIC DNA]</scope>
    <source>
        <strain evidence="10">AS19jrsBPTG_9</strain>
    </source>
</reference>
<dbReference type="Pfam" id="PF08478">
    <property type="entry name" value="POTRA_1"/>
    <property type="match status" value="1"/>
</dbReference>
<dbReference type="GO" id="GO:0051301">
    <property type="term" value="P:cell division"/>
    <property type="evidence" value="ECO:0007669"/>
    <property type="project" value="UniProtKB-KW"/>
</dbReference>
<feature type="transmembrane region" description="Helical" evidence="8">
    <location>
        <begin position="27"/>
        <end position="46"/>
    </location>
</feature>
<proteinExistence type="predicted"/>
<dbReference type="PROSITE" id="PS51779">
    <property type="entry name" value="POTRA"/>
    <property type="match status" value="1"/>
</dbReference>
<comment type="caution">
    <text evidence="10">The sequence shown here is derived from an EMBL/GenBank/DDBJ whole genome shotgun (WGS) entry which is preliminary data.</text>
</comment>
<evidence type="ECO:0000313" key="10">
    <source>
        <dbReference type="EMBL" id="NLZ24469.1"/>
    </source>
</evidence>
<evidence type="ECO:0000256" key="7">
    <source>
        <dbReference type="ARBA" id="ARBA00023306"/>
    </source>
</evidence>
<keyword evidence="5 8" id="KW-1133">Transmembrane helix</keyword>
<keyword evidence="6 8" id="KW-0472">Membrane</keyword>
<name>A0A847VD97_9BACT</name>
<gene>
    <name evidence="10" type="ORF">GX888_01840</name>
</gene>
<dbReference type="Gene3D" id="3.10.20.310">
    <property type="entry name" value="membrane protein fhac"/>
    <property type="match status" value="1"/>
</dbReference>
<keyword evidence="3" id="KW-0132">Cell division</keyword>
<keyword evidence="7" id="KW-0131">Cell cycle</keyword>
<dbReference type="AlphaFoldDB" id="A0A847VD97"/>
<evidence type="ECO:0000256" key="4">
    <source>
        <dbReference type="ARBA" id="ARBA00022692"/>
    </source>
</evidence>
<keyword evidence="4 8" id="KW-0812">Transmembrane</keyword>
<evidence type="ECO:0000256" key="2">
    <source>
        <dbReference type="ARBA" id="ARBA00022475"/>
    </source>
</evidence>
<evidence type="ECO:0000256" key="3">
    <source>
        <dbReference type="ARBA" id="ARBA00022618"/>
    </source>
</evidence>
<feature type="domain" description="POTRA" evidence="9">
    <location>
        <begin position="46"/>
        <end position="117"/>
    </location>
</feature>
<evidence type="ECO:0000256" key="6">
    <source>
        <dbReference type="ARBA" id="ARBA00023136"/>
    </source>
</evidence>
<protein>
    <submittedName>
        <fullName evidence="10">FtsQ-type POTRA domain-containing protein</fullName>
    </submittedName>
</protein>
<keyword evidence="2" id="KW-1003">Cell membrane</keyword>
<accession>A0A847VD97</accession>
<evidence type="ECO:0000259" key="9">
    <source>
        <dbReference type="PROSITE" id="PS51779"/>
    </source>
</evidence>
<dbReference type="Proteomes" id="UP000564033">
    <property type="component" value="Unassembled WGS sequence"/>
</dbReference>
<evidence type="ECO:0000256" key="1">
    <source>
        <dbReference type="ARBA" id="ARBA00004370"/>
    </source>
</evidence>
<comment type="subcellular location">
    <subcellularLocation>
        <location evidence="1">Membrane</location>
    </subcellularLocation>
</comment>
<organism evidence="10 11">
    <name type="scientific">Candidatus Dojkabacteria bacterium</name>
    <dbReference type="NCBI Taxonomy" id="2099670"/>
    <lineage>
        <taxon>Bacteria</taxon>
        <taxon>Candidatus Dojkabacteria</taxon>
    </lineage>
</organism>
<evidence type="ECO:0000313" key="11">
    <source>
        <dbReference type="Proteomes" id="UP000564033"/>
    </source>
</evidence>
<dbReference type="InterPro" id="IPR013685">
    <property type="entry name" value="POTRA_FtsQ_type"/>
</dbReference>
<evidence type="ECO:0000256" key="8">
    <source>
        <dbReference type="SAM" id="Phobius"/>
    </source>
</evidence>
<dbReference type="EMBL" id="JAAZIL010000047">
    <property type="protein sequence ID" value="NLZ24469.1"/>
    <property type="molecule type" value="Genomic_DNA"/>
</dbReference>
<dbReference type="InterPro" id="IPR034746">
    <property type="entry name" value="POTRA"/>
</dbReference>
<dbReference type="GO" id="GO:0016020">
    <property type="term" value="C:membrane"/>
    <property type="evidence" value="ECO:0007669"/>
    <property type="project" value="UniProtKB-SubCell"/>
</dbReference>